<dbReference type="Proteomes" id="UP000054826">
    <property type="component" value="Unassembled WGS sequence"/>
</dbReference>
<gene>
    <name evidence="2" type="ORF">T4C_7361</name>
</gene>
<protein>
    <submittedName>
        <fullName evidence="2">Uncharacterized protein</fullName>
    </submittedName>
</protein>
<evidence type="ECO:0000313" key="3">
    <source>
        <dbReference type="Proteomes" id="UP000054826"/>
    </source>
</evidence>
<sequence length="180" mass="20153">MAPSTVDLDKQQASKQASSVEKAKKKAEEKKHQHSSNNNRIGRPTDRPTSSLLSFIQLTTRCKLLVLKNVKISTNRRRKNLQINKLMVGGSQGQANNIAVLAVLVPHVLMPDDTPAELTVHGFKHPADNIRFQGQGELFPAIEKPQHCALESWIDEKPGHRKLEISQSSQPEIEREVENE</sequence>
<accession>A0A0V1JF98</accession>
<evidence type="ECO:0000313" key="2">
    <source>
        <dbReference type="EMBL" id="KRZ33667.1"/>
    </source>
</evidence>
<dbReference type="AlphaFoldDB" id="A0A0V1JF98"/>
<proteinExistence type="predicted"/>
<evidence type="ECO:0000256" key="1">
    <source>
        <dbReference type="SAM" id="MobiDB-lite"/>
    </source>
</evidence>
<name>A0A0V1JF98_TRIPS</name>
<organism evidence="2 3">
    <name type="scientific">Trichinella pseudospiralis</name>
    <name type="common">Parasitic roundworm</name>
    <dbReference type="NCBI Taxonomy" id="6337"/>
    <lineage>
        <taxon>Eukaryota</taxon>
        <taxon>Metazoa</taxon>
        <taxon>Ecdysozoa</taxon>
        <taxon>Nematoda</taxon>
        <taxon>Enoplea</taxon>
        <taxon>Dorylaimia</taxon>
        <taxon>Trichinellida</taxon>
        <taxon>Trichinellidae</taxon>
        <taxon>Trichinella</taxon>
    </lineage>
</organism>
<comment type="caution">
    <text evidence="2">The sequence shown here is derived from an EMBL/GenBank/DDBJ whole genome shotgun (WGS) entry which is preliminary data.</text>
</comment>
<dbReference type="EMBL" id="JYDV01000102">
    <property type="protein sequence ID" value="KRZ33667.1"/>
    <property type="molecule type" value="Genomic_DNA"/>
</dbReference>
<reference evidence="2 3" key="1">
    <citation type="submission" date="2015-01" db="EMBL/GenBank/DDBJ databases">
        <title>Evolution of Trichinella species and genotypes.</title>
        <authorList>
            <person name="Korhonen P.K."/>
            <person name="Edoardo P."/>
            <person name="Giuseppe L.R."/>
            <person name="Gasser R.B."/>
        </authorList>
    </citation>
    <scope>NUCLEOTIDE SEQUENCE [LARGE SCALE GENOMIC DNA]</scope>
    <source>
        <strain evidence="2">ISS176</strain>
    </source>
</reference>
<feature type="region of interest" description="Disordered" evidence="1">
    <location>
        <begin position="1"/>
        <end position="48"/>
    </location>
</feature>